<comment type="caution">
    <text evidence="1">The sequence shown here is derived from an EMBL/GenBank/DDBJ whole genome shotgun (WGS) entry which is preliminary data.</text>
</comment>
<dbReference type="AlphaFoldDB" id="C7GCZ0"/>
<name>C7GCZ0_9FIRM</name>
<protein>
    <submittedName>
        <fullName evidence="1">Uncharacterized protein</fullName>
    </submittedName>
</protein>
<dbReference type="HOGENOM" id="CLU_2901435_0_0_9"/>
<organism evidence="1 2">
    <name type="scientific">Roseburia intestinalis L1-82</name>
    <dbReference type="NCBI Taxonomy" id="536231"/>
    <lineage>
        <taxon>Bacteria</taxon>
        <taxon>Bacillati</taxon>
        <taxon>Bacillota</taxon>
        <taxon>Clostridia</taxon>
        <taxon>Lachnospirales</taxon>
        <taxon>Lachnospiraceae</taxon>
        <taxon>Roseburia</taxon>
    </lineage>
</organism>
<evidence type="ECO:0000313" key="1">
    <source>
        <dbReference type="EMBL" id="EEV00297.1"/>
    </source>
</evidence>
<gene>
    <name evidence="1" type="ORF">ROSINTL182_07790</name>
</gene>
<dbReference type="EMBL" id="ABYJ02000141">
    <property type="protein sequence ID" value="EEV00297.1"/>
    <property type="molecule type" value="Genomic_DNA"/>
</dbReference>
<accession>C7GCZ0</accession>
<sequence>MPAIRRTKLKESSVFSEVFKLPILPGYRNRGEKVLKESGNYGASRNYTFTIAGHKIYGRKKF</sequence>
<proteinExistence type="predicted"/>
<evidence type="ECO:0000313" key="2">
    <source>
        <dbReference type="Proteomes" id="UP000004828"/>
    </source>
</evidence>
<reference evidence="1 2" key="1">
    <citation type="submission" date="2009-08" db="EMBL/GenBank/DDBJ databases">
        <authorList>
            <person name="Weinstock G."/>
            <person name="Sodergren E."/>
            <person name="Clifton S."/>
            <person name="Fulton L."/>
            <person name="Fulton B."/>
            <person name="Courtney L."/>
            <person name="Fronick C."/>
            <person name="Harrison M."/>
            <person name="Strong C."/>
            <person name="Farmer C."/>
            <person name="Delahaunty K."/>
            <person name="Markovic C."/>
            <person name="Hall O."/>
            <person name="Minx P."/>
            <person name="Tomlinson C."/>
            <person name="Mitreva M."/>
            <person name="Nelson J."/>
            <person name="Hou S."/>
            <person name="Wollam A."/>
            <person name="Pepin K.H."/>
            <person name="Johnson M."/>
            <person name="Bhonagiri V."/>
            <person name="Nash W.E."/>
            <person name="Warren W."/>
            <person name="Chinwalla A."/>
            <person name="Mardis E.R."/>
            <person name="Wilson R.K."/>
        </authorList>
    </citation>
    <scope>NUCLEOTIDE SEQUENCE [LARGE SCALE GENOMIC DNA]</scope>
    <source>
        <strain evidence="1 2">L1-82</strain>
    </source>
</reference>
<dbReference type="Proteomes" id="UP000004828">
    <property type="component" value="Unassembled WGS sequence"/>
</dbReference>